<keyword evidence="5" id="KW-0133">Cell shape</keyword>
<dbReference type="Proteomes" id="UP000050973">
    <property type="component" value="Unassembled WGS sequence"/>
</dbReference>
<dbReference type="InterPro" id="IPR007227">
    <property type="entry name" value="Cell_shape_determining_MreD"/>
</dbReference>
<dbReference type="GO" id="GO:0008360">
    <property type="term" value="P:regulation of cell shape"/>
    <property type="evidence" value="ECO:0007669"/>
    <property type="project" value="UniProtKB-KW"/>
</dbReference>
<keyword evidence="7 8" id="KW-0472">Membrane</keyword>
<dbReference type="PATRIC" id="fig|1423779.3.peg.1194"/>
<evidence type="ECO:0000256" key="5">
    <source>
        <dbReference type="ARBA" id="ARBA00022960"/>
    </source>
</evidence>
<keyword evidence="3" id="KW-1003">Cell membrane</keyword>
<evidence type="ECO:0000256" key="3">
    <source>
        <dbReference type="ARBA" id="ARBA00022475"/>
    </source>
</evidence>
<organism evidence="9 10">
    <name type="scientific">Limosilactobacillus oris DSM 4864</name>
    <dbReference type="NCBI Taxonomy" id="1423779"/>
    <lineage>
        <taxon>Bacteria</taxon>
        <taxon>Bacillati</taxon>
        <taxon>Bacillota</taxon>
        <taxon>Bacilli</taxon>
        <taxon>Lactobacillales</taxon>
        <taxon>Lactobacillaceae</taxon>
        <taxon>Limosilactobacillus</taxon>
    </lineage>
</organism>
<feature type="transmembrane region" description="Helical" evidence="8">
    <location>
        <begin position="110"/>
        <end position="132"/>
    </location>
</feature>
<name>A0A0R1WFC1_9LACO</name>
<evidence type="ECO:0000313" key="10">
    <source>
        <dbReference type="Proteomes" id="UP000050973"/>
    </source>
</evidence>
<reference evidence="9 10" key="1">
    <citation type="journal article" date="2015" name="Genome Announc.">
        <title>Expanding the biotechnology potential of lactobacilli through comparative genomics of 213 strains and associated genera.</title>
        <authorList>
            <person name="Sun Z."/>
            <person name="Harris H.M."/>
            <person name="McCann A."/>
            <person name="Guo C."/>
            <person name="Argimon S."/>
            <person name="Zhang W."/>
            <person name="Yang X."/>
            <person name="Jeffery I.B."/>
            <person name="Cooney J.C."/>
            <person name="Kagawa T.F."/>
            <person name="Liu W."/>
            <person name="Song Y."/>
            <person name="Salvetti E."/>
            <person name="Wrobel A."/>
            <person name="Rasinkangas P."/>
            <person name="Parkhill J."/>
            <person name="Rea M.C."/>
            <person name="O'Sullivan O."/>
            <person name="Ritari J."/>
            <person name="Douillard F.P."/>
            <person name="Paul Ross R."/>
            <person name="Yang R."/>
            <person name="Briner A.E."/>
            <person name="Felis G.E."/>
            <person name="de Vos W.M."/>
            <person name="Barrangou R."/>
            <person name="Klaenhammer T.R."/>
            <person name="Caufield P.W."/>
            <person name="Cui Y."/>
            <person name="Zhang H."/>
            <person name="O'Toole P.W."/>
        </authorList>
    </citation>
    <scope>NUCLEOTIDE SEQUENCE [LARGE SCALE GENOMIC DNA]</scope>
    <source>
        <strain evidence="9 10">DSM 4864</strain>
    </source>
</reference>
<protein>
    <submittedName>
        <fullName evidence="9">Rod shape-determining protein MreD</fullName>
    </submittedName>
</protein>
<evidence type="ECO:0000256" key="4">
    <source>
        <dbReference type="ARBA" id="ARBA00022692"/>
    </source>
</evidence>
<evidence type="ECO:0000256" key="7">
    <source>
        <dbReference type="ARBA" id="ARBA00023136"/>
    </source>
</evidence>
<evidence type="ECO:0000256" key="2">
    <source>
        <dbReference type="ARBA" id="ARBA00007776"/>
    </source>
</evidence>
<keyword evidence="6 8" id="KW-1133">Transmembrane helix</keyword>
<comment type="similarity">
    <text evidence="2">Belongs to the MreD family.</text>
</comment>
<dbReference type="AlphaFoldDB" id="A0A0R1WFC1"/>
<feature type="transmembrane region" description="Helical" evidence="8">
    <location>
        <begin position="70"/>
        <end position="98"/>
    </location>
</feature>
<keyword evidence="4 8" id="KW-0812">Transmembrane</keyword>
<evidence type="ECO:0000256" key="8">
    <source>
        <dbReference type="SAM" id="Phobius"/>
    </source>
</evidence>
<evidence type="ECO:0000256" key="1">
    <source>
        <dbReference type="ARBA" id="ARBA00004651"/>
    </source>
</evidence>
<dbReference type="EMBL" id="AZGE01000003">
    <property type="protein sequence ID" value="KRM16463.1"/>
    <property type="molecule type" value="Genomic_DNA"/>
</dbReference>
<dbReference type="NCBIfam" id="TIGR03426">
    <property type="entry name" value="shape_MreD"/>
    <property type="match status" value="1"/>
</dbReference>
<accession>A0A0R1WFC1</accession>
<evidence type="ECO:0000256" key="6">
    <source>
        <dbReference type="ARBA" id="ARBA00022989"/>
    </source>
</evidence>
<gene>
    <name evidence="9" type="ORF">FC49_GL001161</name>
</gene>
<comment type="caution">
    <text evidence="9">The sequence shown here is derived from an EMBL/GenBank/DDBJ whole genome shotgun (WGS) entry which is preliminary data.</text>
</comment>
<proteinExistence type="inferred from homology"/>
<feature type="transmembrane region" description="Helical" evidence="8">
    <location>
        <begin position="144"/>
        <end position="168"/>
    </location>
</feature>
<sequence length="181" mass="20567">MIAMYRLSRLKYVFPLGLFVCLFLDGSLSHVWAPLFFRYPYSMASELVILWLVLSYFFEDGIEIPLIPFAIAAGVVADVYISGILGLYMVLFPCIVALTRMLAHYFTPSFLTNIMIFFVGLVVFATVNYWAYSLIGVTSVGFGDYLAFSLAPTLALNLVYFVVLYWPIRSLYSWATTEKTM</sequence>
<comment type="subcellular location">
    <subcellularLocation>
        <location evidence="1">Cell membrane</location>
        <topology evidence="1">Multi-pass membrane protein</topology>
    </subcellularLocation>
</comment>
<dbReference type="GO" id="GO:0005886">
    <property type="term" value="C:plasma membrane"/>
    <property type="evidence" value="ECO:0007669"/>
    <property type="project" value="UniProtKB-SubCell"/>
</dbReference>
<dbReference type="Pfam" id="PF04093">
    <property type="entry name" value="MreD"/>
    <property type="match status" value="1"/>
</dbReference>
<evidence type="ECO:0000313" key="9">
    <source>
        <dbReference type="EMBL" id="KRM16463.1"/>
    </source>
</evidence>